<dbReference type="EMBL" id="BDUF01000057">
    <property type="protein sequence ID" value="GAX90379.1"/>
    <property type="molecule type" value="Genomic_DNA"/>
</dbReference>
<accession>A0A292YNA5</accession>
<dbReference type="SUPFAM" id="SSF53850">
    <property type="entry name" value="Periplasmic binding protein-like II"/>
    <property type="match status" value="1"/>
</dbReference>
<gene>
    <name evidence="1" type="ORF">EFBL_2005</name>
</gene>
<evidence type="ECO:0000313" key="1">
    <source>
        <dbReference type="EMBL" id="GAX90379.1"/>
    </source>
</evidence>
<evidence type="ECO:0000313" key="2">
    <source>
        <dbReference type="Proteomes" id="UP000217785"/>
    </source>
</evidence>
<name>A0A292YNA5_9BACL</name>
<reference evidence="2" key="1">
    <citation type="submission" date="2017-07" db="EMBL/GenBank/DDBJ databases">
        <title>Draft genome sequence of Effusibacillus lacus strain skLN1.</title>
        <authorList>
            <person name="Watanabe M."/>
            <person name="Kojima H."/>
            <person name="Fukui M."/>
        </authorList>
    </citation>
    <scope>NUCLEOTIDE SEQUENCE [LARGE SCALE GENOMIC DNA]</scope>
    <source>
        <strain evidence="2">skLN1</strain>
    </source>
</reference>
<sequence>MKKLRLSFGCWDYDRIRPLTDGTVPVKGIELNWLNMQVEETFWRMMRHQEFDVSELSLSSYLIAKDRGFPKFTAIPVFMSRSFRHSGIYINVNSGIKEPFDLRGKRVGIPEYQLTACLWIRGILQHEYGVRPSDMWWFTGGEETPGRIEKVALRLPPEINIQSIAPDQTLNEMLESGQLDVLIAPRAPSCFLKGSPNVKRLFPDYVSVEKEYYRKTGIFPIMHIVAIKDEILERDPWVAVNLYQAFVEAKQRVYDGFNQTAALKVTLPWLLAELEKTKQLMGNDFWPYGVKQNRQTLEAAISYSHEQGLVSRKLEVEDLFAKTTLEEFVI</sequence>
<protein>
    <recommendedName>
        <fullName evidence="3">4,5-dihydroxyphthalate decarboxylase</fullName>
    </recommendedName>
</protein>
<dbReference type="OrthoDB" id="8689594at2"/>
<proteinExistence type="predicted"/>
<evidence type="ECO:0008006" key="3">
    <source>
        <dbReference type="Google" id="ProtNLM"/>
    </source>
</evidence>
<dbReference type="Proteomes" id="UP000217785">
    <property type="component" value="Unassembled WGS sequence"/>
</dbReference>
<keyword evidence="2" id="KW-1185">Reference proteome</keyword>
<dbReference type="AlphaFoldDB" id="A0A292YNA5"/>
<organism evidence="1 2">
    <name type="scientific">Effusibacillus lacus</name>
    <dbReference type="NCBI Taxonomy" id="1348429"/>
    <lineage>
        <taxon>Bacteria</taxon>
        <taxon>Bacillati</taxon>
        <taxon>Bacillota</taxon>
        <taxon>Bacilli</taxon>
        <taxon>Bacillales</taxon>
        <taxon>Alicyclobacillaceae</taxon>
        <taxon>Effusibacillus</taxon>
    </lineage>
</organism>
<comment type="caution">
    <text evidence="1">The sequence shown here is derived from an EMBL/GenBank/DDBJ whole genome shotgun (WGS) entry which is preliminary data.</text>
</comment>
<dbReference type="Gene3D" id="3.40.190.10">
    <property type="entry name" value="Periplasmic binding protein-like II"/>
    <property type="match status" value="1"/>
</dbReference>
<dbReference type="RefSeq" id="WP_096182106.1">
    <property type="nucleotide sequence ID" value="NZ_BDUF01000057.1"/>
</dbReference>